<evidence type="ECO:0000313" key="1">
    <source>
        <dbReference type="EMBL" id="PFH47204.1"/>
    </source>
</evidence>
<proteinExistence type="predicted"/>
<dbReference type="AlphaFoldDB" id="A0A2A9ND17"/>
<accession>A0A2A9ND17</accession>
<sequence>MSGSGEQIQQSPWYSTASVASCNWVNGGRDKIDPAKLHLYVSRLSSSAAYGRVVGVGYKTTAGVITPIIRLDMDNTGKGIHFNAVQLSNPSRKLAAVITPTVGKTPAERTQLYMEYIKGLENRSAQFIWNWWLTGVAN</sequence>
<gene>
    <name evidence="1" type="ORF">AMATHDRAFT_6987</name>
</gene>
<evidence type="ECO:0000313" key="2">
    <source>
        <dbReference type="Proteomes" id="UP000242287"/>
    </source>
</evidence>
<protein>
    <submittedName>
        <fullName evidence="1">Uncharacterized protein</fullName>
    </submittedName>
</protein>
<reference evidence="1 2" key="1">
    <citation type="submission" date="2014-02" db="EMBL/GenBank/DDBJ databases">
        <title>Transposable element dynamics among asymbiotic and ectomycorrhizal Amanita fungi.</title>
        <authorList>
            <consortium name="DOE Joint Genome Institute"/>
            <person name="Hess J."/>
            <person name="Skrede I."/>
            <person name="Wolfe B."/>
            <person name="LaButti K."/>
            <person name="Ohm R.A."/>
            <person name="Grigoriev I.V."/>
            <person name="Pringle A."/>
        </authorList>
    </citation>
    <scope>NUCLEOTIDE SEQUENCE [LARGE SCALE GENOMIC DNA]</scope>
    <source>
        <strain evidence="1 2">SKay4041</strain>
    </source>
</reference>
<keyword evidence="2" id="KW-1185">Reference proteome</keyword>
<dbReference type="Proteomes" id="UP000242287">
    <property type="component" value="Unassembled WGS sequence"/>
</dbReference>
<name>A0A2A9ND17_9AGAR</name>
<organism evidence="1 2">
    <name type="scientific">Amanita thiersii Skay4041</name>
    <dbReference type="NCBI Taxonomy" id="703135"/>
    <lineage>
        <taxon>Eukaryota</taxon>
        <taxon>Fungi</taxon>
        <taxon>Dikarya</taxon>
        <taxon>Basidiomycota</taxon>
        <taxon>Agaricomycotina</taxon>
        <taxon>Agaricomycetes</taxon>
        <taxon>Agaricomycetidae</taxon>
        <taxon>Agaricales</taxon>
        <taxon>Pluteineae</taxon>
        <taxon>Amanitaceae</taxon>
        <taxon>Amanita</taxon>
    </lineage>
</organism>
<dbReference type="OrthoDB" id="3164356at2759"/>
<dbReference type="EMBL" id="KZ302127">
    <property type="protein sequence ID" value="PFH47204.1"/>
    <property type="molecule type" value="Genomic_DNA"/>
</dbReference>